<dbReference type="Proteomes" id="UP000003571">
    <property type="component" value="Unassembled WGS sequence"/>
</dbReference>
<proteinExistence type="predicted"/>
<organism evidence="1 2">
    <name type="scientific">Treponema saccharophilum DSM 2985</name>
    <dbReference type="NCBI Taxonomy" id="907348"/>
    <lineage>
        <taxon>Bacteria</taxon>
        <taxon>Pseudomonadati</taxon>
        <taxon>Spirochaetota</taxon>
        <taxon>Spirochaetia</taxon>
        <taxon>Spirochaetales</taxon>
        <taxon>Treponemataceae</taxon>
        <taxon>Treponema</taxon>
    </lineage>
</organism>
<dbReference type="RefSeq" id="WP_002703456.1">
    <property type="nucleotide sequence ID" value="NZ_AGRW01000041.1"/>
</dbReference>
<accession>H7EJF0</accession>
<comment type="caution">
    <text evidence="1">The sequence shown here is derived from an EMBL/GenBank/DDBJ whole genome shotgun (WGS) entry which is preliminary data.</text>
</comment>
<protein>
    <submittedName>
        <fullName evidence="1">Uncharacterized protein</fullName>
    </submittedName>
</protein>
<keyword evidence="2" id="KW-1185">Reference proteome</keyword>
<evidence type="ECO:0000313" key="2">
    <source>
        <dbReference type="Proteomes" id="UP000003571"/>
    </source>
</evidence>
<dbReference type="AlphaFoldDB" id="H7EJF0"/>
<sequence>MDFSKANVVSEFMQYKNATFGIEFKVKLEIHNIANNWTPIKTDLIIENNIPKDDFTFVFMNDIVRDYLGNVQIDMNYLSNMKFDGKYLFFSTNSKKVRLS</sequence>
<dbReference type="EMBL" id="AGRW01000041">
    <property type="protein sequence ID" value="EIC02311.1"/>
    <property type="molecule type" value="Genomic_DNA"/>
</dbReference>
<reference evidence="1 2" key="1">
    <citation type="submission" date="2011-09" db="EMBL/GenBank/DDBJ databases">
        <title>The draft genome of Treponema saccharophilum DSM 2985.</title>
        <authorList>
            <consortium name="US DOE Joint Genome Institute (JGI-PGF)"/>
            <person name="Lucas S."/>
            <person name="Copeland A."/>
            <person name="Lapidus A."/>
            <person name="Glavina del Rio T."/>
            <person name="Dalin E."/>
            <person name="Tice H."/>
            <person name="Bruce D."/>
            <person name="Goodwin L."/>
            <person name="Pitluck S."/>
            <person name="Peters L."/>
            <person name="Kyrpides N."/>
            <person name="Mavromatis K."/>
            <person name="Ivanova N."/>
            <person name="Markowitz V."/>
            <person name="Cheng J.-F."/>
            <person name="Hugenholtz P."/>
            <person name="Woyke T."/>
            <person name="Wu D."/>
            <person name="Gronow S."/>
            <person name="Wellnitz S."/>
            <person name="Brambilla E."/>
            <person name="Klenk H.-P."/>
            <person name="Eisen J.A."/>
        </authorList>
    </citation>
    <scope>NUCLEOTIDE SEQUENCE [LARGE SCALE GENOMIC DNA]</scope>
    <source>
        <strain evidence="1 2">DSM 2985</strain>
    </source>
</reference>
<evidence type="ECO:0000313" key="1">
    <source>
        <dbReference type="EMBL" id="EIC02311.1"/>
    </source>
</evidence>
<gene>
    <name evidence="1" type="ORF">TresaDRAFT_1575</name>
</gene>
<name>H7EJF0_9SPIR</name>